<reference evidence="1 2" key="1">
    <citation type="journal article" date="2011" name="J. Bacteriol.">
        <title>Complete genome sequences of two hemotropic Mycoplasmas, Mycoplasma haemofelis strain Ohio2 and Mycoplasma suis strain Illinois.</title>
        <authorList>
            <person name="Messick J.B."/>
            <person name="Santos A.P."/>
            <person name="Guimaraes A.M."/>
        </authorList>
    </citation>
    <scope>NUCLEOTIDE SEQUENCE [LARGE SCALE GENOMIC DNA]</scope>
    <source>
        <strain evidence="1 2">Ohio2</strain>
    </source>
</reference>
<dbReference type="STRING" id="859194.MHF_1282"/>
<dbReference type="HOGENOM" id="CLU_098620_3_0_14"/>
<gene>
    <name evidence="1" type="ordered locus">MHF_1282</name>
</gene>
<dbReference type="AlphaFoldDB" id="F6FFV0"/>
<accession>F6FFV0</accession>
<dbReference type="EMBL" id="CP002808">
    <property type="protein sequence ID" value="AEG73518.1"/>
    <property type="molecule type" value="Genomic_DNA"/>
</dbReference>
<dbReference type="Proteomes" id="UP000007952">
    <property type="component" value="Chromosome"/>
</dbReference>
<sequence length="196" mass="22038">MHLIKPLAATLGGGAMATGAYLTKDHWMPSNKEVGDSISKVLVDRKYTPLDPSKAEGWEAVLEKYNSAYSTATKKVSDLQEECKVLLSKEEFNDADYQKARRWCTKLQSVSDRLGAFNRKALSTTESETKDNDEWKKKINAHNGEHSNKLDHTFTGEDDANLKAIKSKCSTLNGKQSTEESFEQDFSKSFEWCSIE</sequence>
<evidence type="ECO:0000313" key="2">
    <source>
        <dbReference type="Proteomes" id="UP000007952"/>
    </source>
</evidence>
<dbReference type="KEGG" id="mhf:MHF_1282"/>
<name>F6FFV0_MYCHI</name>
<dbReference type="BioCyc" id="MHAE859194:G1GR7-1273-MONOMER"/>
<evidence type="ECO:0000313" key="1">
    <source>
        <dbReference type="EMBL" id="AEG73518.1"/>
    </source>
</evidence>
<reference key="2">
    <citation type="submission" date="2011-05" db="EMBL/GenBank/DDBJ databases">
        <title>The Genome of Mycoplasma haemofelis Strain Ohio2, a pathogenic hemoplasma of the cat.</title>
        <authorList>
            <person name="Santos A.P."/>
            <person name="Guimaraes A.M.S."/>
            <person name="SanMiguel P.J."/>
            <person name="Martin S.W."/>
            <person name="Messick J.B."/>
        </authorList>
    </citation>
    <scope>NUCLEOTIDE SEQUENCE</scope>
    <source>
        <strain>Ohio2</strain>
    </source>
</reference>
<protein>
    <submittedName>
        <fullName evidence="1">Uncharacterized protein</fullName>
    </submittedName>
</protein>
<proteinExistence type="predicted"/>
<organism evidence="1 2">
    <name type="scientific">Mycoplasma haemofelis (strain Ohio2)</name>
    <dbReference type="NCBI Taxonomy" id="859194"/>
    <lineage>
        <taxon>Bacteria</taxon>
        <taxon>Bacillati</taxon>
        <taxon>Mycoplasmatota</taxon>
        <taxon>Mollicutes</taxon>
        <taxon>Mycoplasmataceae</taxon>
        <taxon>Mycoplasma</taxon>
    </lineage>
</organism>